<accession>A0A7C4TKM2</accession>
<gene>
    <name evidence="1" type="ORF">ENR63_02500</name>
</gene>
<dbReference type="AlphaFoldDB" id="A0A7C4TKM2"/>
<name>A0A7C4TKM2_UNCKA</name>
<sequence>MGGLIVELSCPEHGLERFTVKVIRRFNISPEEIIPKFRTKPEYDLSGIIVGREVNTKEVQKYLENYLREKGIWERVLSIKLV</sequence>
<protein>
    <submittedName>
        <fullName evidence="1">Uncharacterized protein</fullName>
    </submittedName>
</protein>
<dbReference type="EMBL" id="DSRT01000133">
    <property type="protein sequence ID" value="HGW29768.1"/>
    <property type="molecule type" value="Genomic_DNA"/>
</dbReference>
<evidence type="ECO:0000313" key="1">
    <source>
        <dbReference type="EMBL" id="HGW29768.1"/>
    </source>
</evidence>
<proteinExistence type="predicted"/>
<comment type="caution">
    <text evidence="1">The sequence shown here is derived from an EMBL/GenBank/DDBJ whole genome shotgun (WGS) entry which is preliminary data.</text>
</comment>
<organism evidence="1">
    <name type="scientific">candidate division WWE3 bacterium</name>
    <dbReference type="NCBI Taxonomy" id="2053526"/>
    <lineage>
        <taxon>Bacteria</taxon>
        <taxon>Katanobacteria</taxon>
    </lineage>
</organism>
<reference evidence="1" key="1">
    <citation type="journal article" date="2020" name="mSystems">
        <title>Genome- and Community-Level Interaction Insights into Carbon Utilization and Element Cycling Functions of Hydrothermarchaeota in Hydrothermal Sediment.</title>
        <authorList>
            <person name="Zhou Z."/>
            <person name="Liu Y."/>
            <person name="Xu W."/>
            <person name="Pan J."/>
            <person name="Luo Z.H."/>
            <person name="Li M."/>
        </authorList>
    </citation>
    <scope>NUCLEOTIDE SEQUENCE [LARGE SCALE GENOMIC DNA]</scope>
    <source>
        <strain evidence="1">SpSt-417</strain>
    </source>
</reference>